<dbReference type="RefSeq" id="WP_282588021.1">
    <property type="nucleotide sequence ID" value="NZ_JAMOIM010000029.1"/>
</dbReference>
<dbReference type="InterPro" id="IPR000515">
    <property type="entry name" value="MetI-like"/>
</dbReference>
<dbReference type="GO" id="GO:0005886">
    <property type="term" value="C:plasma membrane"/>
    <property type="evidence" value="ECO:0007669"/>
    <property type="project" value="UniProtKB-SubCell"/>
</dbReference>
<evidence type="ECO:0000313" key="10">
    <source>
        <dbReference type="Proteomes" id="UP001165667"/>
    </source>
</evidence>
<dbReference type="SUPFAM" id="SSF161098">
    <property type="entry name" value="MetI-like"/>
    <property type="match status" value="1"/>
</dbReference>
<comment type="caution">
    <text evidence="9">The sequence shown here is derived from an EMBL/GenBank/DDBJ whole genome shotgun (WGS) entry which is preliminary data.</text>
</comment>
<reference evidence="9" key="1">
    <citation type="submission" date="2022-05" db="EMBL/GenBank/DDBJ databases">
        <authorList>
            <person name="Pankratov T."/>
        </authorList>
    </citation>
    <scope>NUCLEOTIDE SEQUENCE</scope>
    <source>
        <strain evidence="9">BP6-180914</strain>
    </source>
</reference>
<evidence type="ECO:0000256" key="7">
    <source>
        <dbReference type="RuleBase" id="RU363032"/>
    </source>
</evidence>
<dbReference type="GO" id="GO:0055085">
    <property type="term" value="P:transmembrane transport"/>
    <property type="evidence" value="ECO:0007669"/>
    <property type="project" value="InterPro"/>
</dbReference>
<keyword evidence="5 7" id="KW-1133">Transmembrane helix</keyword>
<keyword evidence="3" id="KW-1003">Cell membrane</keyword>
<comment type="similarity">
    <text evidence="7">Belongs to the binding-protein-dependent transport system permease family.</text>
</comment>
<comment type="subcellular location">
    <subcellularLocation>
        <location evidence="1 7">Cell membrane</location>
        <topology evidence="1 7">Multi-pass membrane protein</topology>
    </subcellularLocation>
</comment>
<feature type="transmembrane region" description="Helical" evidence="7">
    <location>
        <begin position="227"/>
        <end position="252"/>
    </location>
</feature>
<feature type="domain" description="ABC transmembrane type-1" evidence="8">
    <location>
        <begin position="61"/>
        <end position="248"/>
    </location>
</feature>
<dbReference type="PANTHER" id="PTHR30151:SF41">
    <property type="entry name" value="ABC TRANSPORTER PERMEASE PROTEIN"/>
    <property type="match status" value="1"/>
</dbReference>
<dbReference type="InterPro" id="IPR035906">
    <property type="entry name" value="MetI-like_sf"/>
</dbReference>
<organism evidence="9 10">
    <name type="scientific">Lichenifustis flavocetrariae</name>
    <dbReference type="NCBI Taxonomy" id="2949735"/>
    <lineage>
        <taxon>Bacteria</taxon>
        <taxon>Pseudomonadati</taxon>
        <taxon>Pseudomonadota</taxon>
        <taxon>Alphaproteobacteria</taxon>
        <taxon>Hyphomicrobiales</taxon>
        <taxon>Lichenihabitantaceae</taxon>
        <taxon>Lichenifustis</taxon>
    </lineage>
</organism>
<evidence type="ECO:0000256" key="1">
    <source>
        <dbReference type="ARBA" id="ARBA00004651"/>
    </source>
</evidence>
<accession>A0AA41Z7A1</accession>
<dbReference type="PROSITE" id="PS50928">
    <property type="entry name" value="ABC_TM1"/>
    <property type="match status" value="1"/>
</dbReference>
<evidence type="ECO:0000256" key="3">
    <source>
        <dbReference type="ARBA" id="ARBA00022475"/>
    </source>
</evidence>
<protein>
    <submittedName>
        <fullName evidence="9">ABC transporter permease subunit</fullName>
    </submittedName>
</protein>
<evidence type="ECO:0000256" key="2">
    <source>
        <dbReference type="ARBA" id="ARBA00022448"/>
    </source>
</evidence>
<feature type="transmembrane region" description="Helical" evidence="7">
    <location>
        <begin position="167"/>
        <end position="185"/>
    </location>
</feature>
<keyword evidence="6 7" id="KW-0472">Membrane</keyword>
<keyword evidence="10" id="KW-1185">Reference proteome</keyword>
<dbReference type="EMBL" id="JAMOIM010000029">
    <property type="protein sequence ID" value="MCW6511635.1"/>
    <property type="molecule type" value="Genomic_DNA"/>
</dbReference>
<proteinExistence type="inferred from homology"/>
<evidence type="ECO:0000259" key="8">
    <source>
        <dbReference type="PROSITE" id="PS50928"/>
    </source>
</evidence>
<gene>
    <name evidence="9" type="ORF">M8523_27045</name>
</gene>
<feature type="transmembrane region" description="Helical" evidence="7">
    <location>
        <begin position="124"/>
        <end position="146"/>
    </location>
</feature>
<evidence type="ECO:0000256" key="5">
    <source>
        <dbReference type="ARBA" id="ARBA00022989"/>
    </source>
</evidence>
<name>A0AA41Z7A1_9HYPH</name>
<evidence type="ECO:0000256" key="4">
    <source>
        <dbReference type="ARBA" id="ARBA00022692"/>
    </source>
</evidence>
<keyword evidence="4 7" id="KW-0812">Transmembrane</keyword>
<keyword evidence="2 7" id="KW-0813">Transport</keyword>
<dbReference type="AlphaFoldDB" id="A0AA41Z7A1"/>
<feature type="transmembrane region" description="Helical" evidence="7">
    <location>
        <begin position="191"/>
        <end position="215"/>
    </location>
</feature>
<sequence length="264" mass="28626">MRRLWPQKVVEILLPALIFILALVAWEVVVRLRGIPPYILPAPSLIGATLVKDWPILSGSLIVTLWTTVEALLIAVAGSLGLALVFAQSKWIERSFFPFAVVMQVTPVVAIAPLLLIYLDSRTAVLVCAFLVAFFPILSNTALGLASADHNLIELMELYRAPKWRQILLLRLPAALPFFLGGLRIGGGLALIGAIVAEIAAGSAGQGSGLAFRIVEAGFRLNIPRMFAALTLISLTGILIYVAFAMLSYALLYRWHDSARSRGV</sequence>
<dbReference type="Gene3D" id="1.10.3720.10">
    <property type="entry name" value="MetI-like"/>
    <property type="match status" value="1"/>
</dbReference>
<dbReference type="Pfam" id="PF00528">
    <property type="entry name" value="BPD_transp_1"/>
    <property type="match status" value="1"/>
</dbReference>
<dbReference type="Proteomes" id="UP001165667">
    <property type="component" value="Unassembled WGS sequence"/>
</dbReference>
<feature type="transmembrane region" description="Helical" evidence="7">
    <location>
        <begin position="99"/>
        <end position="118"/>
    </location>
</feature>
<dbReference type="PANTHER" id="PTHR30151">
    <property type="entry name" value="ALKANE SULFONATE ABC TRANSPORTER-RELATED, MEMBRANE SUBUNIT"/>
    <property type="match status" value="1"/>
</dbReference>
<evidence type="ECO:0000313" key="9">
    <source>
        <dbReference type="EMBL" id="MCW6511635.1"/>
    </source>
</evidence>
<feature type="transmembrane region" description="Helical" evidence="7">
    <location>
        <begin position="54"/>
        <end position="87"/>
    </location>
</feature>
<feature type="transmembrane region" description="Helical" evidence="7">
    <location>
        <begin position="12"/>
        <end position="34"/>
    </location>
</feature>
<evidence type="ECO:0000256" key="6">
    <source>
        <dbReference type="ARBA" id="ARBA00023136"/>
    </source>
</evidence>